<dbReference type="InterPro" id="IPR019933">
    <property type="entry name" value="DivIVA_domain"/>
</dbReference>
<evidence type="ECO:0000256" key="1">
    <source>
        <dbReference type="ARBA" id="ARBA00004496"/>
    </source>
</evidence>
<keyword evidence="3" id="KW-0963">Cytoplasm</keyword>
<dbReference type="InterPro" id="IPR007793">
    <property type="entry name" value="DivIVA_fam"/>
</dbReference>
<evidence type="ECO:0000256" key="6">
    <source>
        <dbReference type="ARBA" id="ARBA00023306"/>
    </source>
</evidence>
<evidence type="ECO:0008006" key="11">
    <source>
        <dbReference type="Google" id="ProtNLM"/>
    </source>
</evidence>
<dbReference type="PANTHER" id="PTHR35794">
    <property type="entry name" value="CELL DIVISION PROTEIN DIVIVA"/>
    <property type="match status" value="1"/>
</dbReference>
<evidence type="ECO:0000256" key="5">
    <source>
        <dbReference type="ARBA" id="ARBA00023054"/>
    </source>
</evidence>
<name>A0A2Z4FHP4_9DELT</name>
<keyword evidence="4" id="KW-0132">Cell division</keyword>
<evidence type="ECO:0000313" key="9">
    <source>
        <dbReference type="EMBL" id="AWV88420.1"/>
    </source>
</evidence>
<keyword evidence="10" id="KW-1185">Reference proteome</keyword>
<feature type="coiled-coil region" evidence="7">
    <location>
        <begin position="119"/>
        <end position="146"/>
    </location>
</feature>
<evidence type="ECO:0000256" key="2">
    <source>
        <dbReference type="ARBA" id="ARBA00009008"/>
    </source>
</evidence>
<accession>A0A2Z4FHP4</accession>
<comment type="subcellular location">
    <subcellularLocation>
        <location evidence="1">Cytoplasm</location>
    </subcellularLocation>
</comment>
<feature type="region of interest" description="Disordered" evidence="8">
    <location>
        <begin position="163"/>
        <end position="217"/>
    </location>
</feature>
<evidence type="ECO:0000256" key="4">
    <source>
        <dbReference type="ARBA" id="ARBA00022618"/>
    </source>
</evidence>
<feature type="coiled-coil region" evidence="7">
    <location>
        <begin position="51"/>
        <end position="85"/>
    </location>
</feature>
<sequence length="217" mass="24814">MRFGPNNATTEGSKMIKFSAEDIVNQTFETRFRGYDRAQVDEFLNGLSREFDHIVTEHKQARQELKEYKAELSEYRRREASLHDALNMARQVGEQIRQQSERDAELTIAEAELRAERMLAGVQNRVSALREEMFELQQQRVRSQTELRNVLESHLKMLDLLSPPENVQRSSISRAPKPPQGDPRDHDAHFEVGDEDIEDAHAIDTVSKTAPGIVGAS</sequence>
<evidence type="ECO:0000313" key="10">
    <source>
        <dbReference type="Proteomes" id="UP000249799"/>
    </source>
</evidence>
<comment type="similarity">
    <text evidence="2">Belongs to the DivIVA family.</text>
</comment>
<gene>
    <name evidence="9" type="ORF">DN745_03285</name>
</gene>
<proteinExistence type="inferred from homology"/>
<keyword evidence="5 7" id="KW-0175">Coiled coil</keyword>
<protein>
    <recommendedName>
        <fullName evidence="11">DivIVA domain-containing protein</fullName>
    </recommendedName>
</protein>
<organism evidence="9 10">
    <name type="scientific">Bradymonas sediminis</name>
    <dbReference type="NCBI Taxonomy" id="1548548"/>
    <lineage>
        <taxon>Bacteria</taxon>
        <taxon>Deltaproteobacteria</taxon>
        <taxon>Bradymonadales</taxon>
        <taxon>Bradymonadaceae</taxon>
        <taxon>Bradymonas</taxon>
    </lineage>
</organism>
<feature type="compositionally biased region" description="Basic and acidic residues" evidence="8">
    <location>
        <begin position="182"/>
        <end position="192"/>
    </location>
</feature>
<dbReference type="Gene3D" id="6.10.250.660">
    <property type="match status" value="1"/>
</dbReference>
<dbReference type="GO" id="GO:0051301">
    <property type="term" value="P:cell division"/>
    <property type="evidence" value="ECO:0007669"/>
    <property type="project" value="UniProtKB-KW"/>
</dbReference>
<dbReference type="GO" id="GO:0005737">
    <property type="term" value="C:cytoplasm"/>
    <property type="evidence" value="ECO:0007669"/>
    <property type="project" value="UniProtKB-SubCell"/>
</dbReference>
<evidence type="ECO:0000256" key="3">
    <source>
        <dbReference type="ARBA" id="ARBA00022490"/>
    </source>
</evidence>
<dbReference type="KEGG" id="bsed:DN745_03285"/>
<dbReference type="AlphaFoldDB" id="A0A2Z4FHP4"/>
<dbReference type="Proteomes" id="UP000249799">
    <property type="component" value="Chromosome"/>
</dbReference>
<dbReference type="OrthoDB" id="5198800at2"/>
<reference evidence="9 10" key="1">
    <citation type="submission" date="2018-06" db="EMBL/GenBank/DDBJ databases">
        <title>Lujinxingia sediminis gen. nov. sp. nov., a new facultative anaerobic member of the class Deltaproteobacteria, and proposal of Lujinxingaceae fam. nov.</title>
        <authorList>
            <person name="Guo L.-Y."/>
            <person name="Li C.-M."/>
            <person name="Wang S."/>
            <person name="Du Z.-J."/>
        </authorList>
    </citation>
    <scope>NUCLEOTIDE SEQUENCE [LARGE SCALE GENOMIC DNA]</scope>
    <source>
        <strain evidence="9 10">FA350</strain>
    </source>
</reference>
<keyword evidence="6" id="KW-0131">Cell cycle</keyword>
<dbReference type="NCBIfam" id="TIGR03544">
    <property type="entry name" value="DivI1A_domain"/>
    <property type="match status" value="1"/>
</dbReference>
<dbReference type="PANTHER" id="PTHR35794:SF2">
    <property type="entry name" value="CELL DIVISION PROTEIN DIVIVA"/>
    <property type="match status" value="1"/>
</dbReference>
<evidence type="ECO:0000256" key="8">
    <source>
        <dbReference type="SAM" id="MobiDB-lite"/>
    </source>
</evidence>
<dbReference type="EMBL" id="CP030032">
    <property type="protein sequence ID" value="AWV88420.1"/>
    <property type="molecule type" value="Genomic_DNA"/>
</dbReference>
<evidence type="ECO:0000256" key="7">
    <source>
        <dbReference type="SAM" id="Coils"/>
    </source>
</evidence>
<dbReference type="Pfam" id="PF05103">
    <property type="entry name" value="DivIVA"/>
    <property type="match status" value="1"/>
</dbReference>